<dbReference type="GO" id="GO:0006515">
    <property type="term" value="P:protein quality control for misfolded or incompletely synthesized proteins"/>
    <property type="evidence" value="ECO:0007669"/>
    <property type="project" value="TreeGrafter"/>
</dbReference>
<organism evidence="7">
    <name type="scientific">marine sediment metagenome</name>
    <dbReference type="NCBI Taxonomy" id="412755"/>
    <lineage>
        <taxon>unclassified sequences</taxon>
        <taxon>metagenomes</taxon>
        <taxon>ecological metagenomes</taxon>
    </lineage>
</organism>
<sequence>LTIPGMITISDLDKLTDMLAAYMLPSAKEKQVILETLDLKERLGKLSIYLDKEVKKFQVQSKIISKVQKEMGKTQRDYFLRQQLKAIQEELGEEDELSAELKELNAKIKKTKMPKNAEKKALKEIKRLKTIPPASPEYSYIRTFLDWMLDIPWSKKTRDKLDIPDAKKILDEDHYDLDKVKEHILDYLAVKKLKGKARGTILCFIGPPGTGKTSLGQSIARSLNRKFIRMSIGGIRDEAEIRGHRRTYVGAMPGRIISGMAQVGTRKLF</sequence>
<reference evidence="7" key="1">
    <citation type="journal article" date="2014" name="Front. Microbiol.">
        <title>High frequency of phylogenetically diverse reductive dehalogenase-homologous genes in deep subseafloor sedimentary metagenomes.</title>
        <authorList>
            <person name="Kawai M."/>
            <person name="Futagami T."/>
            <person name="Toyoda A."/>
            <person name="Takaki Y."/>
            <person name="Nishi S."/>
            <person name="Hori S."/>
            <person name="Arai W."/>
            <person name="Tsubouchi T."/>
            <person name="Morono Y."/>
            <person name="Uchiyama I."/>
            <person name="Ito T."/>
            <person name="Fujiyama A."/>
            <person name="Inagaki F."/>
            <person name="Takami H."/>
        </authorList>
    </citation>
    <scope>NUCLEOTIDE SEQUENCE</scope>
    <source>
        <strain evidence="7">Expedition CK06-06</strain>
    </source>
</reference>
<dbReference type="Gene3D" id="1.20.58.1480">
    <property type="match status" value="1"/>
</dbReference>
<evidence type="ECO:0000259" key="6">
    <source>
        <dbReference type="Pfam" id="PF00004"/>
    </source>
</evidence>
<keyword evidence="3" id="KW-0378">Hydrolase</keyword>
<feature type="non-terminal residue" evidence="7">
    <location>
        <position position="1"/>
    </location>
</feature>
<evidence type="ECO:0000313" key="7">
    <source>
        <dbReference type="EMBL" id="GAH42413.1"/>
    </source>
</evidence>
<proteinExistence type="predicted"/>
<dbReference type="InterPro" id="IPR027417">
    <property type="entry name" value="P-loop_NTPase"/>
</dbReference>
<accession>X1HAR0</accession>
<dbReference type="AlphaFoldDB" id="X1HAR0"/>
<feature type="domain" description="ATPase AAA-type core" evidence="6">
    <location>
        <begin position="202"/>
        <end position="262"/>
    </location>
</feature>
<keyword evidence="5" id="KW-0067">ATP-binding</keyword>
<dbReference type="PANTHER" id="PTHR43718:SF2">
    <property type="entry name" value="LON PROTEASE HOMOLOG, MITOCHONDRIAL"/>
    <property type="match status" value="1"/>
</dbReference>
<gene>
    <name evidence="7" type="ORF">S03H2_14165</name>
</gene>
<dbReference type="InterPro" id="IPR027065">
    <property type="entry name" value="Lon_Prtase"/>
</dbReference>
<evidence type="ECO:0000256" key="1">
    <source>
        <dbReference type="ARBA" id="ARBA00022670"/>
    </source>
</evidence>
<dbReference type="Gene3D" id="1.20.5.5270">
    <property type="match status" value="1"/>
</dbReference>
<dbReference type="EMBL" id="BARU01007184">
    <property type="protein sequence ID" value="GAH42413.1"/>
    <property type="molecule type" value="Genomic_DNA"/>
</dbReference>
<dbReference type="FunFam" id="1.20.5.5270:FF:000002">
    <property type="entry name" value="Lon protease homolog"/>
    <property type="match status" value="1"/>
</dbReference>
<comment type="caution">
    <text evidence="7">The sequence shown here is derived from an EMBL/GenBank/DDBJ whole genome shotgun (WGS) entry which is preliminary data.</text>
</comment>
<name>X1HAR0_9ZZZZ</name>
<dbReference type="SUPFAM" id="SSF52540">
    <property type="entry name" value="P-loop containing nucleoside triphosphate hydrolases"/>
    <property type="match status" value="1"/>
</dbReference>
<dbReference type="GO" id="GO:0005524">
    <property type="term" value="F:ATP binding"/>
    <property type="evidence" value="ECO:0007669"/>
    <property type="project" value="UniProtKB-KW"/>
</dbReference>
<keyword evidence="4" id="KW-0720">Serine protease</keyword>
<dbReference type="Pfam" id="PF00004">
    <property type="entry name" value="AAA"/>
    <property type="match status" value="1"/>
</dbReference>
<protein>
    <recommendedName>
        <fullName evidence="6">ATPase AAA-type core domain-containing protein</fullName>
    </recommendedName>
</protein>
<dbReference type="GO" id="GO:0004252">
    <property type="term" value="F:serine-type endopeptidase activity"/>
    <property type="evidence" value="ECO:0007669"/>
    <property type="project" value="InterPro"/>
</dbReference>
<evidence type="ECO:0000256" key="3">
    <source>
        <dbReference type="ARBA" id="ARBA00022801"/>
    </source>
</evidence>
<evidence type="ECO:0000256" key="2">
    <source>
        <dbReference type="ARBA" id="ARBA00022741"/>
    </source>
</evidence>
<keyword evidence="1" id="KW-0645">Protease</keyword>
<dbReference type="Gene3D" id="3.40.50.300">
    <property type="entry name" value="P-loop containing nucleotide triphosphate hydrolases"/>
    <property type="match status" value="1"/>
</dbReference>
<evidence type="ECO:0000256" key="4">
    <source>
        <dbReference type="ARBA" id="ARBA00022825"/>
    </source>
</evidence>
<evidence type="ECO:0000256" key="5">
    <source>
        <dbReference type="ARBA" id="ARBA00022840"/>
    </source>
</evidence>
<dbReference type="PANTHER" id="PTHR43718">
    <property type="entry name" value="LON PROTEASE"/>
    <property type="match status" value="1"/>
</dbReference>
<dbReference type="GO" id="GO:0016887">
    <property type="term" value="F:ATP hydrolysis activity"/>
    <property type="evidence" value="ECO:0007669"/>
    <property type="project" value="InterPro"/>
</dbReference>
<keyword evidence="2" id="KW-0547">Nucleotide-binding</keyword>
<dbReference type="GO" id="GO:0004176">
    <property type="term" value="F:ATP-dependent peptidase activity"/>
    <property type="evidence" value="ECO:0007669"/>
    <property type="project" value="InterPro"/>
</dbReference>
<dbReference type="InterPro" id="IPR003959">
    <property type="entry name" value="ATPase_AAA_core"/>
</dbReference>